<comment type="caution">
    <text evidence="2">The sequence shown here is derived from an EMBL/GenBank/DDBJ whole genome shotgun (WGS) entry which is preliminary data.</text>
</comment>
<feature type="compositionally biased region" description="Acidic residues" evidence="1">
    <location>
        <begin position="987"/>
        <end position="997"/>
    </location>
</feature>
<feature type="compositionally biased region" description="Low complexity" evidence="1">
    <location>
        <begin position="847"/>
        <end position="856"/>
    </location>
</feature>
<protein>
    <submittedName>
        <fullName evidence="2">Uncharacterized protein</fullName>
    </submittedName>
</protein>
<feature type="region of interest" description="Disordered" evidence="1">
    <location>
        <begin position="446"/>
        <end position="876"/>
    </location>
</feature>
<feature type="compositionally biased region" description="Acidic residues" evidence="1">
    <location>
        <begin position="811"/>
        <end position="832"/>
    </location>
</feature>
<feature type="compositionally biased region" description="Polar residues" evidence="1">
    <location>
        <begin position="510"/>
        <end position="523"/>
    </location>
</feature>
<feature type="compositionally biased region" description="Acidic residues" evidence="1">
    <location>
        <begin position="527"/>
        <end position="546"/>
    </location>
</feature>
<feature type="compositionally biased region" description="Polar residues" evidence="1">
    <location>
        <begin position="557"/>
        <end position="567"/>
    </location>
</feature>
<reference evidence="2" key="1">
    <citation type="journal article" date="2022" name="G3 (Bethesda)">
        <title>High quality genome of the basidiomycete yeast Dioszegia hungarica PDD-24b-2 isolated from cloud water.</title>
        <authorList>
            <person name="Jarrige D."/>
            <person name="Haridas S."/>
            <person name="Bleykasten-Grosshans C."/>
            <person name="Joly M."/>
            <person name="Nadalig T."/>
            <person name="Sancelme M."/>
            <person name="Vuilleumier S."/>
            <person name="Grigoriev I.V."/>
            <person name="Amato P."/>
            <person name="Bringel F."/>
        </authorList>
    </citation>
    <scope>NUCLEOTIDE SEQUENCE</scope>
    <source>
        <strain evidence="2">PDD-24b-2</strain>
    </source>
</reference>
<keyword evidence="3" id="KW-1185">Reference proteome</keyword>
<accession>A0AA38LT39</accession>
<proteinExistence type="predicted"/>
<evidence type="ECO:0000256" key="1">
    <source>
        <dbReference type="SAM" id="MobiDB-lite"/>
    </source>
</evidence>
<dbReference type="EMBL" id="JAKWFO010000005">
    <property type="protein sequence ID" value="KAI9636402.1"/>
    <property type="molecule type" value="Genomic_DNA"/>
</dbReference>
<dbReference type="Proteomes" id="UP001164286">
    <property type="component" value="Unassembled WGS sequence"/>
</dbReference>
<feature type="compositionally biased region" description="Low complexity" evidence="1">
    <location>
        <begin position="580"/>
        <end position="601"/>
    </location>
</feature>
<feature type="compositionally biased region" description="Basic and acidic residues" evidence="1">
    <location>
        <begin position="800"/>
        <end position="810"/>
    </location>
</feature>
<feature type="region of interest" description="Disordered" evidence="1">
    <location>
        <begin position="936"/>
        <end position="1238"/>
    </location>
</feature>
<organism evidence="2 3">
    <name type="scientific">Dioszegia hungarica</name>
    <dbReference type="NCBI Taxonomy" id="4972"/>
    <lineage>
        <taxon>Eukaryota</taxon>
        <taxon>Fungi</taxon>
        <taxon>Dikarya</taxon>
        <taxon>Basidiomycota</taxon>
        <taxon>Agaricomycotina</taxon>
        <taxon>Tremellomycetes</taxon>
        <taxon>Tremellales</taxon>
        <taxon>Bulleribasidiaceae</taxon>
        <taxon>Dioszegia</taxon>
    </lineage>
</organism>
<feature type="compositionally biased region" description="Basic residues" evidence="1">
    <location>
        <begin position="702"/>
        <end position="714"/>
    </location>
</feature>
<feature type="compositionally biased region" description="Basic and acidic residues" evidence="1">
    <location>
        <begin position="735"/>
        <end position="744"/>
    </location>
</feature>
<feature type="compositionally biased region" description="Basic and acidic residues" evidence="1">
    <location>
        <begin position="603"/>
        <end position="625"/>
    </location>
</feature>
<feature type="compositionally biased region" description="Basic and acidic residues" evidence="1">
    <location>
        <begin position="1196"/>
        <end position="1215"/>
    </location>
</feature>
<evidence type="ECO:0000313" key="3">
    <source>
        <dbReference type="Proteomes" id="UP001164286"/>
    </source>
</evidence>
<gene>
    <name evidence="2" type="ORF">MKK02DRAFT_33610</name>
</gene>
<dbReference type="GeneID" id="77727958"/>
<evidence type="ECO:0000313" key="2">
    <source>
        <dbReference type="EMBL" id="KAI9636402.1"/>
    </source>
</evidence>
<sequence>MALKKSPKATEHPDIAAWKKATDEIKKELDKRKGEKDAKGVQAARESLCKGEKLIRTLLDDPTFPAKVVKDLEVWCEDDFLEHQIKISHTSFERFAYLALSAAVSVCIEPLLSNFQDQDTETEGGRKDSGEVRDTLGRIMAAITAIMTLIVEAHIDADSAEASSGAIGKNISPYLDRQWISLLLTLLEHAEKKGYHHHKTTAGLIDFFETLTSGDNSRRLGIWGSDQFAVDSSLQGMRSLVFSLPYDPAKPIADQAEIRRNYFLAAVSTHPEYKEADPQARRDIRNIVMQLPTIVSRKPRLYMKIVNHLHGIDDKDRPQGFPVRSFSLNDDNMLNSAQAKKRLAAGELIVYVDQFEMRVNDFNEYGREDALTLDHSQAMFCWRDTGEKRGQFEWFRIKPGTNDRKINIEVEPNHADRFEQALRKYFPPLAWIDTALEMAKARRSAPDNDYGELVPASSQLPPVADAEEEDAEEETNPSEADERQRQGSVASHVSDSIEHTAPEPVKPNRSAVTSQKSRRSQVIAQAVEEEEEESVVPEEEEEDAEEPVEKPRRATRASKSGGTKGPTSPQPAGEVSTTKAPVKPAARSSRSAVAKVAASSAEADDKVNTFGPAEKEPSPPLKPDEPASTGRPSRVAKSRAIKKTAGVLDGEAVPLDKAMTKAAASKPTKEAAADVTQPSIIGDKEGKEGEDEVIKEKEAKKKAQAPRGKGKGKARAKESSPAPEVPQPDAPDAEQAEKGEGHGGDEDEAVDVAKVVVAVERDPAEKVVTPSIPQPASSREVPISKLNAVSRSKQRYSRGKSGDTNKKVEVSDSDTESEEDGDAISPEADVETEPVLAPIRPASKRTAAAAAAAAKASVDPPVQPTPKSKPATRGKVVLPKAKTTIAGEIKAGAAMTPAAMKANVAAASEAKEMKGKGSVKGKGKGKVVEEAVEEAVGEVVTKEPAKKGKKAPGPPNATVGAKAVTAPGRMEDLGTSDDASEVVADAPDVEMNAEEPEPPVTKKGRAPAERAGGRGAKKRAGVESVPVEDGGKAVPPEAVEEDEVMQEGVEDDQIDQPVLPIDDAPSPARRPSPVKSALRQPIPPADSAAPQDTASPVAASVDPKQPVERIRRIKNAAFAPRSVTFSDPVEPQDTDDRAFLDASNSKKPVESGPSVSVGAGLPKEPVAETSEAAAKRDAGDIPSVNPNQSPQKRRKNDNINLHDEQRVSAEVRNRPIDPPQAQRAAGQATPPASHRKRPAEIEAAGDAEVAQEEVMPLKKRKVSINEPEREGKIGWKSVSRKQKGGHASDGVEGVLAAVKQRLQKRLAMPDKIIKAVERHIAKAAVKLVNGFGIDHAEMYQATTARGAEIDLKQTALQALYQAQVDASDRHYRDARDLFKTYQRPMQGIPMILFE</sequence>
<feature type="compositionally biased region" description="Acidic residues" evidence="1">
    <location>
        <begin position="1038"/>
        <end position="1054"/>
    </location>
</feature>
<feature type="compositionally biased region" description="Basic and acidic residues" evidence="1">
    <location>
        <begin position="682"/>
        <end position="701"/>
    </location>
</feature>
<name>A0AA38LT39_9TREE</name>
<dbReference type="RefSeq" id="XP_052946179.1">
    <property type="nucleotide sequence ID" value="XM_053088753.1"/>
</dbReference>
<feature type="compositionally biased region" description="Acidic residues" evidence="1">
    <location>
        <begin position="465"/>
        <end position="476"/>
    </location>
</feature>